<comment type="caution">
    <text evidence="2">The sequence shown here is derived from an EMBL/GenBank/DDBJ whole genome shotgun (WGS) entry which is preliminary data.</text>
</comment>
<evidence type="ECO:0000313" key="2">
    <source>
        <dbReference type="EMBL" id="RDB30176.1"/>
    </source>
</evidence>
<sequence length="70" mass="7314">MSKAVSCDSASEEADGSERGFVNDYNGSEPSSFPFHTSNALRKIFGVSGSVVAYGFLLGTADRILSGCCI</sequence>
<dbReference type="EMBL" id="LUEZ02000007">
    <property type="protein sequence ID" value="RDB30176.1"/>
    <property type="molecule type" value="Genomic_DNA"/>
</dbReference>
<dbReference type="InParanoid" id="A0A369KGX4"/>
<dbReference type="AlphaFoldDB" id="A0A369KGX4"/>
<accession>A0A369KGX4</accession>
<feature type="region of interest" description="Disordered" evidence="1">
    <location>
        <begin position="1"/>
        <end position="23"/>
    </location>
</feature>
<evidence type="ECO:0000313" key="3">
    <source>
        <dbReference type="Proteomes" id="UP000076154"/>
    </source>
</evidence>
<gene>
    <name evidence="2" type="ORF">Hypma_012357</name>
</gene>
<name>A0A369KGX4_HYPMA</name>
<dbReference type="Proteomes" id="UP000076154">
    <property type="component" value="Unassembled WGS sequence"/>
</dbReference>
<organism evidence="2 3">
    <name type="scientific">Hypsizygus marmoreus</name>
    <name type="common">White beech mushroom</name>
    <name type="synonym">Agaricus marmoreus</name>
    <dbReference type="NCBI Taxonomy" id="39966"/>
    <lineage>
        <taxon>Eukaryota</taxon>
        <taxon>Fungi</taxon>
        <taxon>Dikarya</taxon>
        <taxon>Basidiomycota</taxon>
        <taxon>Agaricomycotina</taxon>
        <taxon>Agaricomycetes</taxon>
        <taxon>Agaricomycetidae</taxon>
        <taxon>Agaricales</taxon>
        <taxon>Tricholomatineae</taxon>
        <taxon>Lyophyllaceae</taxon>
        <taxon>Hypsizygus</taxon>
    </lineage>
</organism>
<protein>
    <submittedName>
        <fullName evidence="2">Uncharacterized protein</fullName>
    </submittedName>
</protein>
<proteinExistence type="predicted"/>
<keyword evidence="3" id="KW-1185">Reference proteome</keyword>
<reference evidence="2" key="1">
    <citation type="submission" date="2018-04" db="EMBL/GenBank/DDBJ databases">
        <title>Whole genome sequencing of Hypsizygus marmoreus.</title>
        <authorList>
            <person name="Choi I.-G."/>
            <person name="Min B."/>
            <person name="Kim J.-G."/>
            <person name="Kim S."/>
            <person name="Oh Y.-L."/>
            <person name="Kong W.-S."/>
            <person name="Park H."/>
            <person name="Jeong J."/>
            <person name="Song E.-S."/>
        </authorList>
    </citation>
    <scope>NUCLEOTIDE SEQUENCE [LARGE SCALE GENOMIC DNA]</scope>
    <source>
        <strain evidence="2">51987-8</strain>
    </source>
</reference>
<evidence type="ECO:0000256" key="1">
    <source>
        <dbReference type="SAM" id="MobiDB-lite"/>
    </source>
</evidence>